<gene>
    <name evidence="3" type="ORF">AKJ17_00065</name>
</gene>
<dbReference type="EMBL" id="LHPJ01000001">
    <property type="protein sequence ID" value="KOO05231.1"/>
    <property type="molecule type" value="Genomic_DNA"/>
</dbReference>
<proteinExistence type="inferred from homology"/>
<dbReference type="PANTHER" id="PTHR30035:SF3">
    <property type="entry name" value="INTERMEMBRANE PHOSPHOLIPID TRANSPORT SYSTEM LIPOPROTEIN MLAA"/>
    <property type="match status" value="1"/>
</dbReference>
<evidence type="ECO:0000313" key="3">
    <source>
        <dbReference type="EMBL" id="KOO05231.1"/>
    </source>
</evidence>
<dbReference type="Pfam" id="PF04333">
    <property type="entry name" value="MlaA"/>
    <property type="match status" value="1"/>
</dbReference>
<comment type="caution">
    <text evidence="3">The sequence shown here is derived from an EMBL/GenBank/DDBJ whole genome shotgun (WGS) entry which is preliminary data.</text>
</comment>
<comment type="similarity">
    <text evidence="1">Belongs to the MlaA family.</text>
</comment>
<accession>A0A0M0HT31</accession>
<dbReference type="PATRIC" id="fig|693.5.peg.13"/>
<sequence length="264" mass="29330">MEIIIMKNSIKSQFWLIMCAALALSGCAGTPQEERDGEETSAVLESEVNDPFEGFNRTMWTINYDYLDPYIVRPAAVAYVDYTPSPIRTGIANFLGNLDEPSSIVNNILMGNGAKAVDHFNRFWINSTFGLLGLIDIASAAGITDHNEKAFSDAVGHYGVGNGPYVMVPGYGPWTVRESVDVVDGTYVPLSYLNIWAGLGKWALEGLESRAALVPQEAMLDNSPDPYALTRDAYLQRQDFKAEVETDEYDEEEEAYLDEYLDDY</sequence>
<dbReference type="STRING" id="693.AKJ17_00065"/>
<dbReference type="PROSITE" id="PS51257">
    <property type="entry name" value="PROKAR_LIPOPROTEIN"/>
    <property type="match status" value="1"/>
</dbReference>
<dbReference type="PANTHER" id="PTHR30035">
    <property type="entry name" value="LIPOPROTEIN VACJ-RELATED"/>
    <property type="match status" value="1"/>
</dbReference>
<reference evidence="4" key="1">
    <citation type="submission" date="2015-08" db="EMBL/GenBank/DDBJ databases">
        <title>Vibrio galatheae sp. nov., a novel member of the Vibrionaceae family isolated from the Solomon Islands.</title>
        <authorList>
            <person name="Giubergia S."/>
            <person name="Machado H."/>
            <person name="Mateiu R.V."/>
            <person name="Gram L."/>
        </authorList>
    </citation>
    <scope>NUCLEOTIDE SEQUENCE [LARGE SCALE GENOMIC DNA]</scope>
    <source>
        <strain evidence="4">DSM 19584</strain>
    </source>
</reference>
<protein>
    <submittedName>
        <fullName evidence="3">ABC transporter</fullName>
    </submittedName>
</protein>
<evidence type="ECO:0000256" key="1">
    <source>
        <dbReference type="ARBA" id="ARBA00010634"/>
    </source>
</evidence>
<dbReference type="GO" id="GO:0120010">
    <property type="term" value="P:intermembrane phospholipid transfer"/>
    <property type="evidence" value="ECO:0007669"/>
    <property type="project" value="TreeGrafter"/>
</dbReference>
<keyword evidence="2" id="KW-0732">Signal</keyword>
<dbReference type="AlphaFoldDB" id="A0A0M0HT31"/>
<name>A0A0M0HT31_VIBNE</name>
<dbReference type="InterPro" id="IPR007428">
    <property type="entry name" value="MlaA"/>
</dbReference>
<evidence type="ECO:0000256" key="2">
    <source>
        <dbReference type="ARBA" id="ARBA00022729"/>
    </source>
</evidence>
<evidence type="ECO:0000313" key="4">
    <source>
        <dbReference type="Proteomes" id="UP000037515"/>
    </source>
</evidence>
<dbReference type="GO" id="GO:0016020">
    <property type="term" value="C:membrane"/>
    <property type="evidence" value="ECO:0007669"/>
    <property type="project" value="InterPro"/>
</dbReference>
<dbReference type="PRINTS" id="PR01805">
    <property type="entry name" value="VACJLIPOPROT"/>
</dbReference>
<keyword evidence="4" id="KW-1185">Reference proteome</keyword>
<dbReference type="Proteomes" id="UP000037515">
    <property type="component" value="Unassembled WGS sequence"/>
</dbReference>
<organism evidence="3 4">
    <name type="scientific">Vibrio nereis</name>
    <dbReference type="NCBI Taxonomy" id="693"/>
    <lineage>
        <taxon>Bacteria</taxon>
        <taxon>Pseudomonadati</taxon>
        <taxon>Pseudomonadota</taxon>
        <taxon>Gammaproteobacteria</taxon>
        <taxon>Vibrionales</taxon>
        <taxon>Vibrionaceae</taxon>
        <taxon>Vibrio</taxon>
    </lineage>
</organism>